<gene>
    <name evidence="3" type="ORF">AAFF_G00085400</name>
</gene>
<dbReference type="GO" id="GO:0005737">
    <property type="term" value="C:cytoplasm"/>
    <property type="evidence" value="ECO:0007669"/>
    <property type="project" value="TreeGrafter"/>
</dbReference>
<feature type="domain" description="J" evidence="2">
    <location>
        <begin position="15"/>
        <end position="80"/>
    </location>
</feature>
<accession>A0AAD7WCL0</accession>
<proteinExistence type="predicted"/>
<keyword evidence="4" id="KW-1185">Reference proteome</keyword>
<evidence type="ECO:0000313" key="4">
    <source>
        <dbReference type="Proteomes" id="UP001221898"/>
    </source>
</evidence>
<evidence type="ECO:0000313" key="3">
    <source>
        <dbReference type="EMBL" id="KAJ8391768.1"/>
    </source>
</evidence>
<name>A0AAD7WCL0_9TELE</name>
<dbReference type="SMART" id="SM00271">
    <property type="entry name" value="DnaJ"/>
    <property type="match status" value="1"/>
</dbReference>
<dbReference type="PANTHER" id="PTHR44144">
    <property type="entry name" value="DNAJ HOMOLOG SUBFAMILY C MEMBER 9"/>
    <property type="match status" value="1"/>
</dbReference>
<dbReference type="InterPro" id="IPR001623">
    <property type="entry name" value="DnaJ_domain"/>
</dbReference>
<dbReference type="Gene3D" id="1.10.287.110">
    <property type="entry name" value="DnaJ domain"/>
    <property type="match status" value="1"/>
</dbReference>
<dbReference type="PRINTS" id="PR00625">
    <property type="entry name" value="JDOMAIN"/>
</dbReference>
<dbReference type="InterPro" id="IPR056453">
    <property type="entry name" value="HTH_DNAJC9"/>
</dbReference>
<dbReference type="InterPro" id="IPR052594">
    <property type="entry name" value="J_domain-containing_protein"/>
</dbReference>
<dbReference type="Pfam" id="PF23302">
    <property type="entry name" value="HTH_DNAJC9"/>
    <property type="match status" value="1"/>
</dbReference>
<dbReference type="PROSITE" id="PS00636">
    <property type="entry name" value="DNAJ_1"/>
    <property type="match status" value="1"/>
</dbReference>
<sequence length="230" mass="26000">MGLLAQCEELFETPDLYEVLGVAREASEAEVRRGYYRVSLLVHPDRAREDRNATEKFQVLGRVYSVLSDVEQRAVYDEQGAVTLADILEFEKKYRGSEEEMQDVSQLYLQHEGDMDAITASALCCSQEDEPRLARLIQGAIDAGELPAFRAFTHESDRKKRARQQKADEERREAEEAQKEMGAEAEDSLVQALKQRQKSRELGFESFLSDLEAKYSKKGGKAGAGKRGKK</sequence>
<evidence type="ECO:0000259" key="2">
    <source>
        <dbReference type="PROSITE" id="PS50076"/>
    </source>
</evidence>
<reference evidence="3" key="1">
    <citation type="journal article" date="2023" name="Science">
        <title>Genome structures resolve the early diversification of teleost fishes.</title>
        <authorList>
            <person name="Parey E."/>
            <person name="Louis A."/>
            <person name="Montfort J."/>
            <person name="Bouchez O."/>
            <person name="Roques C."/>
            <person name="Iampietro C."/>
            <person name="Lluch J."/>
            <person name="Castinel A."/>
            <person name="Donnadieu C."/>
            <person name="Desvignes T."/>
            <person name="Floi Bucao C."/>
            <person name="Jouanno E."/>
            <person name="Wen M."/>
            <person name="Mejri S."/>
            <person name="Dirks R."/>
            <person name="Jansen H."/>
            <person name="Henkel C."/>
            <person name="Chen W.J."/>
            <person name="Zahm M."/>
            <person name="Cabau C."/>
            <person name="Klopp C."/>
            <person name="Thompson A.W."/>
            <person name="Robinson-Rechavi M."/>
            <person name="Braasch I."/>
            <person name="Lecointre G."/>
            <person name="Bobe J."/>
            <person name="Postlethwait J.H."/>
            <person name="Berthelot C."/>
            <person name="Roest Crollius H."/>
            <person name="Guiguen Y."/>
        </authorList>
    </citation>
    <scope>NUCLEOTIDE SEQUENCE</scope>
    <source>
        <strain evidence="3">NC1722</strain>
    </source>
</reference>
<dbReference type="AlphaFoldDB" id="A0AAD7WCL0"/>
<organism evidence="3 4">
    <name type="scientific">Aldrovandia affinis</name>
    <dbReference type="NCBI Taxonomy" id="143900"/>
    <lineage>
        <taxon>Eukaryota</taxon>
        <taxon>Metazoa</taxon>
        <taxon>Chordata</taxon>
        <taxon>Craniata</taxon>
        <taxon>Vertebrata</taxon>
        <taxon>Euteleostomi</taxon>
        <taxon>Actinopterygii</taxon>
        <taxon>Neopterygii</taxon>
        <taxon>Teleostei</taxon>
        <taxon>Notacanthiformes</taxon>
        <taxon>Halosauridae</taxon>
        <taxon>Aldrovandia</taxon>
    </lineage>
</organism>
<dbReference type="Pfam" id="PF00226">
    <property type="entry name" value="DnaJ"/>
    <property type="match status" value="1"/>
</dbReference>
<dbReference type="SUPFAM" id="SSF46565">
    <property type="entry name" value="Chaperone J-domain"/>
    <property type="match status" value="1"/>
</dbReference>
<feature type="compositionally biased region" description="Basic and acidic residues" evidence="1">
    <location>
        <begin position="165"/>
        <end position="182"/>
    </location>
</feature>
<feature type="region of interest" description="Disordered" evidence="1">
    <location>
        <begin position="155"/>
        <end position="194"/>
    </location>
</feature>
<dbReference type="GO" id="GO:0031072">
    <property type="term" value="F:heat shock protein binding"/>
    <property type="evidence" value="ECO:0007669"/>
    <property type="project" value="TreeGrafter"/>
</dbReference>
<dbReference type="PANTHER" id="PTHR44144:SF1">
    <property type="entry name" value="DNAJ HOMOLOG SUBFAMILY C MEMBER 9"/>
    <property type="match status" value="1"/>
</dbReference>
<dbReference type="CDD" id="cd06257">
    <property type="entry name" value="DnaJ"/>
    <property type="match status" value="1"/>
</dbReference>
<dbReference type="InterPro" id="IPR036869">
    <property type="entry name" value="J_dom_sf"/>
</dbReference>
<dbReference type="PROSITE" id="PS50076">
    <property type="entry name" value="DNAJ_2"/>
    <property type="match status" value="1"/>
</dbReference>
<dbReference type="GO" id="GO:0005634">
    <property type="term" value="C:nucleus"/>
    <property type="evidence" value="ECO:0007669"/>
    <property type="project" value="TreeGrafter"/>
</dbReference>
<protein>
    <recommendedName>
        <fullName evidence="2">J domain-containing protein</fullName>
    </recommendedName>
</protein>
<dbReference type="EMBL" id="JAINUG010000153">
    <property type="protein sequence ID" value="KAJ8391768.1"/>
    <property type="molecule type" value="Genomic_DNA"/>
</dbReference>
<evidence type="ECO:0000256" key="1">
    <source>
        <dbReference type="SAM" id="MobiDB-lite"/>
    </source>
</evidence>
<dbReference type="InterPro" id="IPR018253">
    <property type="entry name" value="DnaJ_domain_CS"/>
</dbReference>
<dbReference type="Proteomes" id="UP001221898">
    <property type="component" value="Unassembled WGS sequence"/>
</dbReference>
<comment type="caution">
    <text evidence="3">The sequence shown here is derived from an EMBL/GenBank/DDBJ whole genome shotgun (WGS) entry which is preliminary data.</text>
</comment>